<keyword evidence="1" id="KW-1133">Transmembrane helix</keyword>
<dbReference type="KEGG" id="cfus:CYFUS_008807"/>
<dbReference type="AlphaFoldDB" id="A0A250JIL6"/>
<evidence type="ECO:0000313" key="2">
    <source>
        <dbReference type="EMBL" id="ATB43327.1"/>
    </source>
</evidence>
<evidence type="ECO:0000313" key="3">
    <source>
        <dbReference type="Proteomes" id="UP000217257"/>
    </source>
</evidence>
<keyword evidence="1" id="KW-0472">Membrane</keyword>
<reference evidence="2 3" key="1">
    <citation type="submission" date="2017-06" db="EMBL/GenBank/DDBJ databases">
        <title>Sequencing and comparative analysis of myxobacterial genomes.</title>
        <authorList>
            <person name="Rupp O."/>
            <person name="Goesmann A."/>
            <person name="Sogaard-Andersen L."/>
        </authorList>
    </citation>
    <scope>NUCLEOTIDE SEQUENCE [LARGE SCALE GENOMIC DNA]</scope>
    <source>
        <strain evidence="2 3">DSM 52655</strain>
    </source>
</reference>
<proteinExistence type="predicted"/>
<accession>A0A250JIL6</accession>
<feature type="transmembrane region" description="Helical" evidence="1">
    <location>
        <begin position="134"/>
        <end position="153"/>
    </location>
</feature>
<name>A0A250JIL6_9BACT</name>
<protein>
    <recommendedName>
        <fullName evidence="4">Protein kinase</fullName>
    </recommendedName>
</protein>
<gene>
    <name evidence="2" type="ORF">CYFUS_008807</name>
</gene>
<evidence type="ECO:0008006" key="4">
    <source>
        <dbReference type="Google" id="ProtNLM"/>
    </source>
</evidence>
<sequence>MADEKNGKGGGPGLFEQGRCYEVDACLGRLCEARNVATGTPALTLIPRDDVEWQPGGPCRMSLVYEPERDSVTVDVEQAPASVRTSELTNLLVLMSAAFKRVEDDDEVAAHLASGPVRRLGPGSPHVRRGWLSMSWLTAAGVAVLAASLGIWFCSTRASKLPTPDDFGVVVENPSQWEMNFVDRSNSPAVVAYPMPSKPVPKQAVAPCEADNGEVEINKGCWVELAKKPPCSRKQAEYQGKCYLPVRKEDPLPQSVKP</sequence>
<organism evidence="2 3">
    <name type="scientific">Cystobacter fuscus</name>
    <dbReference type="NCBI Taxonomy" id="43"/>
    <lineage>
        <taxon>Bacteria</taxon>
        <taxon>Pseudomonadati</taxon>
        <taxon>Myxococcota</taxon>
        <taxon>Myxococcia</taxon>
        <taxon>Myxococcales</taxon>
        <taxon>Cystobacterineae</taxon>
        <taxon>Archangiaceae</taxon>
        <taxon>Cystobacter</taxon>
    </lineage>
</organism>
<evidence type="ECO:0000256" key="1">
    <source>
        <dbReference type="SAM" id="Phobius"/>
    </source>
</evidence>
<dbReference type="EMBL" id="CP022098">
    <property type="protein sequence ID" value="ATB43327.1"/>
    <property type="molecule type" value="Genomic_DNA"/>
</dbReference>
<keyword evidence="1" id="KW-0812">Transmembrane</keyword>
<dbReference type="Proteomes" id="UP000217257">
    <property type="component" value="Chromosome"/>
</dbReference>